<accession>A0A5E4PF33</accession>
<sequence length="599" mass="67996">MFRPIPPEIASRIEEDKEARKRRIEPAEHAAYAAKPKVYRLYKSSKMGSMQPSSSLLLDLEEPSSTSSEEEISSVSVKKTSKVSAESPLRFFTLGCQGNAKSAQIMVANLMEQVASQSDAPPDFILILGDNFYDWGVDAPDNPMFQTNFHAIYQNPKLGTISKIPCFVILGNHDENLHKLGVLEAEKGVSRGMHQVAHTYLPRTKKYPTTESLQQLYRSHTDDEVVDLDLDNLPSWNMPSRTYSLISGDTQIFCIDSNTYVSDYLKMIAGDENPYNQAIWVAEEVRKAKESGRKVLLALHHPPVTPGKRAFHNDISLYLSKQEIASEAFNSCFGKLMHEHSVSYNTLMLETFKQQKLVFDAIFAAHDHDIYYYNNKESRDMEYPVCQITSGGGGGGLQERESFDQQQDMGCFLKRHGFTVVDCPQGDRPLHFNICTVPKSQTDRAFHLHFDSADHRPYRTYPKEMLKEEKEATEQFCRVVEIALYRYLGEFLGPRQKREKGSFLGTSPISGNVSHGKDGVERAHTIWAYICQAHGDSLLNTLKTVHSLSRWGGTFTSPTAHSFITLLNAEIEKKYGKGMNMDRLIETVEKQQRNERRFF</sequence>
<organism evidence="5 6">
    <name type="scientific">Aquicella siphonis</name>
    <dbReference type="NCBI Taxonomy" id="254247"/>
    <lineage>
        <taxon>Bacteria</taxon>
        <taxon>Pseudomonadati</taxon>
        <taxon>Pseudomonadota</taxon>
        <taxon>Gammaproteobacteria</taxon>
        <taxon>Legionellales</taxon>
        <taxon>Coxiellaceae</taxon>
        <taxon>Aquicella</taxon>
    </lineage>
</organism>
<evidence type="ECO:0000259" key="4">
    <source>
        <dbReference type="Pfam" id="PF00149"/>
    </source>
</evidence>
<dbReference type="AlphaFoldDB" id="A0A5E4PF33"/>
<evidence type="ECO:0000256" key="2">
    <source>
        <dbReference type="ARBA" id="ARBA00022801"/>
    </source>
</evidence>
<evidence type="ECO:0000256" key="3">
    <source>
        <dbReference type="SAM" id="MobiDB-lite"/>
    </source>
</evidence>
<evidence type="ECO:0000313" key="6">
    <source>
        <dbReference type="Proteomes" id="UP000324194"/>
    </source>
</evidence>
<feature type="region of interest" description="Disordered" evidence="3">
    <location>
        <begin position="48"/>
        <end position="73"/>
    </location>
</feature>
<feature type="region of interest" description="Disordered" evidence="3">
    <location>
        <begin position="1"/>
        <end position="24"/>
    </location>
</feature>
<keyword evidence="6" id="KW-1185">Reference proteome</keyword>
<dbReference type="RefSeq" id="WP_148338323.1">
    <property type="nucleotide sequence ID" value="NZ_LR699119.1"/>
</dbReference>
<feature type="compositionally biased region" description="Basic and acidic residues" evidence="3">
    <location>
        <begin position="11"/>
        <end position="24"/>
    </location>
</feature>
<dbReference type="Pfam" id="PF00149">
    <property type="entry name" value="Metallophos"/>
    <property type="match status" value="1"/>
</dbReference>
<feature type="domain" description="Calcineurin-like phosphoesterase" evidence="4">
    <location>
        <begin position="109"/>
        <end position="368"/>
    </location>
</feature>
<gene>
    <name evidence="5" type="primary">cpdA_1</name>
    <name evidence="5" type="ORF">AQUSIP_05130</name>
</gene>
<dbReference type="PANTHER" id="PTHR10161:SF14">
    <property type="entry name" value="TARTRATE-RESISTANT ACID PHOSPHATASE TYPE 5"/>
    <property type="match status" value="1"/>
</dbReference>
<protein>
    <submittedName>
        <fullName evidence="5">3',5'-cyclic adenosine monophosphate phosphodiesterase CpdA</fullName>
    </submittedName>
</protein>
<dbReference type="InterPro" id="IPR004843">
    <property type="entry name" value="Calcineurin-like_PHP"/>
</dbReference>
<dbReference type="KEGG" id="asip:AQUSIP_05130"/>
<proteinExistence type="predicted"/>
<evidence type="ECO:0000313" key="5">
    <source>
        <dbReference type="EMBL" id="VVC75225.1"/>
    </source>
</evidence>
<evidence type="ECO:0000256" key="1">
    <source>
        <dbReference type="ARBA" id="ARBA00022729"/>
    </source>
</evidence>
<dbReference type="SUPFAM" id="SSF56300">
    <property type="entry name" value="Metallo-dependent phosphatases"/>
    <property type="match status" value="1"/>
</dbReference>
<keyword evidence="2" id="KW-0378">Hydrolase</keyword>
<dbReference type="GO" id="GO:0016787">
    <property type="term" value="F:hydrolase activity"/>
    <property type="evidence" value="ECO:0007669"/>
    <property type="project" value="UniProtKB-KW"/>
</dbReference>
<reference evidence="5 6" key="1">
    <citation type="submission" date="2019-08" db="EMBL/GenBank/DDBJ databases">
        <authorList>
            <person name="Guy L."/>
        </authorList>
    </citation>
    <scope>NUCLEOTIDE SEQUENCE [LARGE SCALE GENOMIC DNA]</scope>
    <source>
        <strain evidence="5 6">SGT-108</strain>
    </source>
</reference>
<keyword evidence="1" id="KW-0732">Signal</keyword>
<dbReference type="Gene3D" id="3.60.21.10">
    <property type="match status" value="1"/>
</dbReference>
<dbReference type="InterPro" id="IPR051558">
    <property type="entry name" value="Metallophosphoesterase_PAP"/>
</dbReference>
<dbReference type="Proteomes" id="UP000324194">
    <property type="component" value="Chromosome 1"/>
</dbReference>
<dbReference type="OrthoDB" id="9809781at2"/>
<name>A0A5E4PF33_9COXI</name>
<dbReference type="PANTHER" id="PTHR10161">
    <property type="entry name" value="TARTRATE-RESISTANT ACID PHOSPHATASE TYPE 5"/>
    <property type="match status" value="1"/>
</dbReference>
<dbReference type="InterPro" id="IPR029052">
    <property type="entry name" value="Metallo-depent_PP-like"/>
</dbReference>
<dbReference type="EMBL" id="LR699119">
    <property type="protein sequence ID" value="VVC75225.1"/>
    <property type="molecule type" value="Genomic_DNA"/>
</dbReference>